<keyword evidence="6" id="KW-0472">Membrane</keyword>
<comment type="caution">
    <text evidence="8">The sequence shown here is derived from an EMBL/GenBank/DDBJ whole genome shotgun (WGS) entry which is preliminary data.</text>
</comment>
<evidence type="ECO:0000256" key="1">
    <source>
        <dbReference type="ARBA" id="ARBA00004202"/>
    </source>
</evidence>
<protein>
    <submittedName>
        <fullName evidence="8">ABC transporter ATP-binding protein</fullName>
    </submittedName>
</protein>
<dbReference type="PANTHER" id="PTHR43297">
    <property type="entry name" value="OLIGOPEPTIDE TRANSPORT ATP-BINDING PROTEIN APPD"/>
    <property type="match status" value="1"/>
</dbReference>
<dbReference type="InterPro" id="IPR050388">
    <property type="entry name" value="ABC_Ni/Peptide_Import"/>
</dbReference>
<gene>
    <name evidence="8" type="ORF">IHE51_01725</name>
</gene>
<dbReference type="EMBL" id="JADFAR010000021">
    <property type="protein sequence ID" value="MBE5728555.1"/>
    <property type="molecule type" value="Genomic_DNA"/>
</dbReference>
<comment type="subcellular location">
    <subcellularLocation>
        <location evidence="1">Cell membrane</location>
        <topology evidence="1">Peripheral membrane protein</topology>
    </subcellularLocation>
</comment>
<evidence type="ECO:0000313" key="8">
    <source>
        <dbReference type="EMBL" id="MBE5728555.1"/>
    </source>
</evidence>
<feature type="domain" description="ABC transporter" evidence="7">
    <location>
        <begin position="9"/>
        <end position="371"/>
    </location>
</feature>
<keyword evidence="2" id="KW-0813">Transport</keyword>
<dbReference type="GO" id="GO:0005524">
    <property type="term" value="F:ATP binding"/>
    <property type="evidence" value="ECO:0007669"/>
    <property type="project" value="UniProtKB-KW"/>
</dbReference>
<dbReference type="PROSITE" id="PS00211">
    <property type="entry name" value="ABC_TRANSPORTER_1"/>
    <property type="match status" value="1"/>
</dbReference>
<dbReference type="GO" id="GO:0016887">
    <property type="term" value="F:ATP hydrolysis activity"/>
    <property type="evidence" value="ECO:0007669"/>
    <property type="project" value="InterPro"/>
</dbReference>
<evidence type="ECO:0000259" key="7">
    <source>
        <dbReference type="PROSITE" id="PS50893"/>
    </source>
</evidence>
<dbReference type="InterPro" id="IPR017871">
    <property type="entry name" value="ABC_transporter-like_CS"/>
</dbReference>
<organism evidence="8 9">
    <name type="scientific">Candidatus Acidifodinimicrobium mancum</name>
    <dbReference type="NCBI Taxonomy" id="2898728"/>
    <lineage>
        <taxon>Archaea</taxon>
        <taxon>Candidatus Parvarchaeota</taxon>
        <taxon>Candidatus Acidifodinimicrobiaceae</taxon>
        <taxon>Candidatus Acidifodinimicrobium</taxon>
    </lineage>
</organism>
<keyword evidence="4" id="KW-0547">Nucleotide-binding</keyword>
<evidence type="ECO:0000313" key="9">
    <source>
        <dbReference type="Proteomes" id="UP000718571"/>
    </source>
</evidence>
<accession>A0A8T3V0P0</accession>
<keyword evidence="5 8" id="KW-0067">ATP-binding</keyword>
<evidence type="ECO:0000256" key="3">
    <source>
        <dbReference type="ARBA" id="ARBA00022475"/>
    </source>
</evidence>
<dbReference type="AlphaFoldDB" id="A0A8T3V0P0"/>
<dbReference type="SMART" id="SM00382">
    <property type="entry name" value="AAA"/>
    <property type="match status" value="1"/>
</dbReference>
<keyword evidence="3" id="KW-1003">Cell membrane</keyword>
<dbReference type="GO" id="GO:0005886">
    <property type="term" value="C:plasma membrane"/>
    <property type="evidence" value="ECO:0007669"/>
    <property type="project" value="UniProtKB-SubCell"/>
</dbReference>
<dbReference type="Pfam" id="PF00005">
    <property type="entry name" value="ABC_tran"/>
    <property type="match status" value="1"/>
</dbReference>
<evidence type="ECO:0000256" key="5">
    <source>
        <dbReference type="ARBA" id="ARBA00022840"/>
    </source>
</evidence>
<dbReference type="InterPro" id="IPR003593">
    <property type="entry name" value="AAA+_ATPase"/>
</dbReference>
<dbReference type="PROSITE" id="PS50893">
    <property type="entry name" value="ABC_TRANSPORTER_2"/>
    <property type="match status" value="1"/>
</dbReference>
<dbReference type="InterPro" id="IPR027417">
    <property type="entry name" value="P-loop_NTPase"/>
</dbReference>
<sequence>MEKKELLTVKGLEVVFESRFNHIEVLKGVDFSLKENETVGLVGVNGSGKSTFALSLMGLLPRNARIVNGSININGSDMIVNEFEKDPYNRKRHRILVNEGIEKLRGRFITMVTQEAASYLDPLLTVGYQIFESVLFHNKERLIKRIDSREKVEKGALLNYVKLLNSKDYKIADKFLDGNFDEYIKEQILNITRRDDLTDEDKKNLILALGRTKLSGVQRFVLSHRGVIYRIPGLRYILNQLILEEGYQLAGEILGLMGLDPTILHMFPNQLSGGMLQAVLIASAIVNNPRIIIMDEPASSLDPIAQYKLFNLLSKIKATFNLSLILVAHDISLLTRFADRIAVIEDGAIVEVGDTSSVINNSSNEYTKRLIKSVINI</sequence>
<evidence type="ECO:0000256" key="2">
    <source>
        <dbReference type="ARBA" id="ARBA00022448"/>
    </source>
</evidence>
<dbReference type="Gene3D" id="3.40.50.300">
    <property type="entry name" value="P-loop containing nucleotide triphosphate hydrolases"/>
    <property type="match status" value="1"/>
</dbReference>
<reference evidence="8 9" key="1">
    <citation type="submission" date="2020-09" db="EMBL/GenBank/DDBJ databases">
        <title>Genomic characterization of a novel Parvarchaeota family in acid mine drainage sediments.</title>
        <authorList>
            <person name="Luo Z.-H."/>
        </authorList>
    </citation>
    <scope>NUCLEOTIDE SEQUENCE [LARGE SCALE GENOMIC DNA]</scope>
    <source>
        <strain evidence="8">MAS1_bins.189</strain>
    </source>
</reference>
<proteinExistence type="predicted"/>
<dbReference type="InterPro" id="IPR003439">
    <property type="entry name" value="ABC_transporter-like_ATP-bd"/>
</dbReference>
<dbReference type="PANTHER" id="PTHR43297:SF2">
    <property type="entry name" value="DIPEPTIDE TRANSPORT ATP-BINDING PROTEIN DPPD"/>
    <property type="match status" value="1"/>
</dbReference>
<evidence type="ECO:0000256" key="6">
    <source>
        <dbReference type="ARBA" id="ARBA00023136"/>
    </source>
</evidence>
<dbReference type="Proteomes" id="UP000718571">
    <property type="component" value="Unassembled WGS sequence"/>
</dbReference>
<evidence type="ECO:0000256" key="4">
    <source>
        <dbReference type="ARBA" id="ARBA00022741"/>
    </source>
</evidence>
<dbReference type="SUPFAM" id="SSF52540">
    <property type="entry name" value="P-loop containing nucleoside triphosphate hydrolases"/>
    <property type="match status" value="1"/>
</dbReference>
<name>A0A8T3V0P0_9ARCH</name>